<organism evidence="2 3">
    <name type="scientific">Nibrella saemangeumensis</name>
    <dbReference type="NCBI Taxonomy" id="1084526"/>
    <lineage>
        <taxon>Bacteria</taxon>
        <taxon>Pseudomonadati</taxon>
        <taxon>Bacteroidota</taxon>
        <taxon>Cytophagia</taxon>
        <taxon>Cytophagales</taxon>
        <taxon>Spirosomataceae</taxon>
        <taxon>Nibrella</taxon>
    </lineage>
</organism>
<dbReference type="InterPro" id="IPR024311">
    <property type="entry name" value="Lipocalin-like"/>
</dbReference>
<evidence type="ECO:0000259" key="1">
    <source>
        <dbReference type="Pfam" id="PF13648"/>
    </source>
</evidence>
<evidence type="ECO:0000313" key="3">
    <source>
        <dbReference type="Proteomes" id="UP001501175"/>
    </source>
</evidence>
<name>A0ABP8NC52_9BACT</name>
<keyword evidence="3" id="KW-1185">Reference proteome</keyword>
<protein>
    <recommendedName>
        <fullName evidence="1">Lipocalin-like domain-containing protein</fullName>
    </recommendedName>
</protein>
<gene>
    <name evidence="2" type="ORF">GCM10023189_40430</name>
</gene>
<proteinExistence type="predicted"/>
<dbReference type="EMBL" id="BAABHD010000072">
    <property type="protein sequence ID" value="GAA4462990.1"/>
    <property type="molecule type" value="Genomic_DNA"/>
</dbReference>
<dbReference type="Proteomes" id="UP001501175">
    <property type="component" value="Unassembled WGS sequence"/>
</dbReference>
<dbReference type="Pfam" id="PF13648">
    <property type="entry name" value="Lipocalin_4"/>
    <property type="match status" value="1"/>
</dbReference>
<dbReference type="RefSeq" id="WP_345246419.1">
    <property type="nucleotide sequence ID" value="NZ_BAABHD010000072.1"/>
</dbReference>
<feature type="domain" description="Lipocalin-like" evidence="1">
    <location>
        <begin position="3"/>
        <end position="112"/>
    </location>
</feature>
<sequence>MVTGSWQITTITASPAVTTSLGDVTDVISIYQQVVSPTCIAETQLTFSAAKRATRLSPTSCSSADKVFSWKGGTWTVKRNELVLTIDNDQPGKYFGTLTYTDVSVDGNTMTWKNRIDAGDFDNKPHVFTIKLTRIR</sequence>
<reference evidence="3" key="1">
    <citation type="journal article" date="2019" name="Int. J. Syst. Evol. Microbiol.">
        <title>The Global Catalogue of Microorganisms (GCM) 10K type strain sequencing project: providing services to taxonomists for standard genome sequencing and annotation.</title>
        <authorList>
            <consortium name="The Broad Institute Genomics Platform"/>
            <consortium name="The Broad Institute Genome Sequencing Center for Infectious Disease"/>
            <person name="Wu L."/>
            <person name="Ma J."/>
        </authorList>
    </citation>
    <scope>NUCLEOTIDE SEQUENCE [LARGE SCALE GENOMIC DNA]</scope>
    <source>
        <strain evidence="3">JCM 17927</strain>
    </source>
</reference>
<comment type="caution">
    <text evidence="2">The sequence shown here is derived from an EMBL/GenBank/DDBJ whole genome shotgun (WGS) entry which is preliminary data.</text>
</comment>
<accession>A0ABP8NC52</accession>
<evidence type="ECO:0000313" key="2">
    <source>
        <dbReference type="EMBL" id="GAA4462990.1"/>
    </source>
</evidence>